<dbReference type="EMBL" id="CP002400">
    <property type="protein sequence ID" value="ADU27322.1"/>
    <property type="molecule type" value="Genomic_DNA"/>
</dbReference>
<gene>
    <name evidence="1" type="ordered locus">Ethha_1797</name>
</gene>
<protein>
    <submittedName>
        <fullName evidence="1">Uncharacterized protein</fullName>
    </submittedName>
</protein>
<dbReference type="InterPro" id="IPR045722">
    <property type="entry name" value="DUF6076"/>
</dbReference>
<organism evidence="1 2">
    <name type="scientific">Ethanoligenens harbinense (strain DSM 18485 / JCM 12961 / CGMCC 1.5033 / YUAN-3)</name>
    <dbReference type="NCBI Taxonomy" id="663278"/>
    <lineage>
        <taxon>Bacteria</taxon>
        <taxon>Bacillati</taxon>
        <taxon>Bacillota</taxon>
        <taxon>Clostridia</taxon>
        <taxon>Eubacteriales</taxon>
        <taxon>Oscillospiraceae</taxon>
        <taxon>Ethanoligenens</taxon>
    </lineage>
</organism>
<dbReference type="Proteomes" id="UP000001551">
    <property type="component" value="Chromosome"/>
</dbReference>
<dbReference type="Pfam" id="PF19553">
    <property type="entry name" value="DUF6076"/>
    <property type="match status" value="1"/>
</dbReference>
<name>E6U9N6_ETHHY</name>
<accession>E6U9N6</accession>
<reference evidence="1 2" key="1">
    <citation type="submission" date="2010-12" db="EMBL/GenBank/DDBJ databases">
        <title>Complete sequence of Ethanoligenens harbinense YUAN-3.</title>
        <authorList>
            <person name="Lucas S."/>
            <person name="Copeland A."/>
            <person name="Lapidus A."/>
            <person name="Cheng J.-F."/>
            <person name="Bruce D."/>
            <person name="Goodwin L."/>
            <person name="Pitluck S."/>
            <person name="Chertkov O."/>
            <person name="Misra M."/>
            <person name="Detter J.C."/>
            <person name="Han C."/>
            <person name="Tapia R."/>
            <person name="Land M."/>
            <person name="Hauser L."/>
            <person name="Jeffries C."/>
            <person name="Kyrpides N."/>
            <person name="Ivanova N."/>
            <person name="Mikhailova N."/>
            <person name="Wang A."/>
            <person name="Mouttaki H."/>
            <person name="He Z."/>
            <person name="Zhou J."/>
            <person name="Hemme C.L."/>
            <person name="Woyke T."/>
        </authorList>
    </citation>
    <scope>NUCLEOTIDE SEQUENCE [LARGE SCALE GENOMIC DNA]</scope>
    <source>
        <strain evidence="2">DSM 18485 / JCM 12961 / CGMCC 1.5033 / YUAN-3</strain>
    </source>
</reference>
<keyword evidence="2" id="KW-1185">Reference proteome</keyword>
<dbReference type="eggNOG" id="ENOG50329N9">
    <property type="taxonomic scope" value="Bacteria"/>
</dbReference>
<dbReference type="AlphaFoldDB" id="E6U9N6"/>
<evidence type="ECO:0000313" key="2">
    <source>
        <dbReference type="Proteomes" id="UP000001551"/>
    </source>
</evidence>
<dbReference type="RefSeq" id="WP_013485673.1">
    <property type="nucleotide sequence ID" value="NC_014828.1"/>
</dbReference>
<sequence>MYAFKAYFWNDTVCINGKKRYRSNEILNQCLNMDFSKLEKIRDELATLRQKLILQDDAALDYIRQYDRHAQRAQRLVHLVDELLRSISLYAENMDAELLNGDKLFDYLNAAYPYWGDDDEEDDSDSSDESDYGFETGDGKDSFFYHTRFFPRYLDMQVDDPNILLEIEDANRKIGAFFDRYLTFIDDLLRVKHVYCEFLDHFLHVKNNFLNAHETAEAYQSFIEKSADRIKGYQKLDTSGPVSMSHAVLMDEKGRAVLCEEYSFRTLGAFLYLDFFRGLKIGYLPKRCLHCGRYFLLQGGKYSDYCERPLEEDNTKTCRDVGARKKYDDKCKTDPVWLTYNRAYKTHYARHMKRKMSAAEFEQWSRYAVELRAKALSSELTFEEYQQKIKE</sequence>
<dbReference type="HOGENOM" id="CLU_705451_0_0_9"/>
<evidence type="ECO:0000313" key="1">
    <source>
        <dbReference type="EMBL" id="ADU27322.1"/>
    </source>
</evidence>
<proteinExistence type="predicted"/>
<dbReference type="KEGG" id="eha:Ethha_1797"/>